<keyword evidence="4" id="KW-1185">Reference proteome</keyword>
<name>A0ABY5AL89_9CYAN</name>
<gene>
    <name evidence="3" type="primary">treY</name>
    <name evidence="3" type="ORF">NEA10_12515</name>
</gene>
<proteinExistence type="predicted"/>
<keyword evidence="1" id="KW-0175">Coiled coil</keyword>
<feature type="coiled-coil region" evidence="1">
    <location>
        <begin position="484"/>
        <end position="511"/>
    </location>
</feature>
<evidence type="ECO:0000313" key="3">
    <source>
        <dbReference type="EMBL" id="USR89701.1"/>
    </source>
</evidence>
<dbReference type="InterPro" id="IPR006047">
    <property type="entry name" value="GH13_cat_dom"/>
</dbReference>
<dbReference type="Proteomes" id="UP001056708">
    <property type="component" value="Chromosome"/>
</dbReference>
<dbReference type="InterPro" id="IPR012767">
    <property type="entry name" value="Trehalose_TreY"/>
</dbReference>
<dbReference type="SMART" id="SM00642">
    <property type="entry name" value="Aamy"/>
    <property type="match status" value="1"/>
</dbReference>
<reference evidence="3" key="1">
    <citation type="submission" date="2022-06" db="EMBL/GenBank/DDBJ databases">
        <title>Genome sequence of Phormidium yuhuli AB48 isolated from an industrial photobioreactor environment.</title>
        <authorList>
            <person name="Qiu Y."/>
            <person name="Noonan A.J.C."/>
            <person name="Dofher K."/>
            <person name="Koch M."/>
            <person name="Kieft B."/>
            <person name="Lin X."/>
            <person name="Ziels R.M."/>
            <person name="Hallam S.J."/>
        </authorList>
    </citation>
    <scope>NUCLEOTIDE SEQUENCE</scope>
    <source>
        <strain evidence="3">AB48</strain>
    </source>
</reference>
<dbReference type="InterPro" id="IPR017853">
    <property type="entry name" value="GH"/>
</dbReference>
<accession>A0ABY5AL89</accession>
<dbReference type="EMBL" id="CP098611">
    <property type="protein sequence ID" value="USR89701.1"/>
    <property type="molecule type" value="Genomic_DNA"/>
</dbReference>
<dbReference type="SUPFAM" id="SSF51445">
    <property type="entry name" value="(Trans)glycosidases"/>
    <property type="match status" value="1"/>
</dbReference>
<dbReference type="PANTHER" id="PTHR10357:SF216">
    <property type="entry name" value="MALTOOLIGOSYL TREHALOSE SYNTHASE-RELATED"/>
    <property type="match status" value="1"/>
</dbReference>
<evidence type="ECO:0000259" key="2">
    <source>
        <dbReference type="SMART" id="SM00642"/>
    </source>
</evidence>
<dbReference type="RefSeq" id="WP_252660722.1">
    <property type="nucleotide sequence ID" value="NZ_CP098611.1"/>
</dbReference>
<dbReference type="NCBIfam" id="TIGR02401">
    <property type="entry name" value="trehalose_TreY"/>
    <property type="match status" value="1"/>
</dbReference>
<evidence type="ECO:0000313" key="4">
    <source>
        <dbReference type="Proteomes" id="UP001056708"/>
    </source>
</evidence>
<dbReference type="Gene3D" id="3.20.20.80">
    <property type="entry name" value="Glycosidases"/>
    <property type="match status" value="4"/>
</dbReference>
<feature type="domain" description="Glycosyl hydrolase family 13 catalytic" evidence="2">
    <location>
        <begin position="4"/>
        <end position="486"/>
    </location>
</feature>
<dbReference type="CDD" id="cd11336">
    <property type="entry name" value="AmyAc_MTSase"/>
    <property type="match status" value="1"/>
</dbReference>
<evidence type="ECO:0000256" key="1">
    <source>
        <dbReference type="SAM" id="Coils"/>
    </source>
</evidence>
<dbReference type="PANTHER" id="PTHR10357">
    <property type="entry name" value="ALPHA-AMYLASE FAMILY MEMBER"/>
    <property type="match status" value="1"/>
</dbReference>
<dbReference type="Pfam" id="PF00128">
    <property type="entry name" value="Alpha-amylase"/>
    <property type="match status" value="1"/>
</dbReference>
<sequence>MTPPIATYRLQFNPNFGFDAARDIIHYLKNLGISTIYASPIFKARSGSTHGYDVVDPRVLNPELGRPEAFKSLIQTLHDHDMGWLQDIVPNHMAYDSNNPFLIDVLEYGTNSEYYHFFDIQWEHPDRDINGKILAPFLGDFYGSCLEKGELKLEYSEAGLSINYYQLRFPLRIESYTEVLTHNLGELRKLLGREHPDFIKLLGVLYLLKGAITETEKRQYKDQAAFVKGLIWELYQSNPEIRTFIDRNVETFNGTVGNPDSFDSLDRILSNQYFRLAFWKVGAEELNYRRFFTINELICVSIEAEAVFNLTHSYIKDLVEDGSFQGVRVDHIDGLYDPKQYLDRLGEQLGDTYIIVEKILEGNETLPEDWPIQGTSGYDFLYTVNNLFCQTANEAAFTRIYQRFCGQWRSYHELEVHCKRLIAETNLAGDVENLANFLKQLASQYRYASDFTLGGLRRAIQELLVVFPIYRTYITPAGLNRRDRSHIERAIEAAKRQKPQLANELSFIEKLWLLDYDEDMTEAEKAQWTHFVMRMQQFSGPLMAKGVEDTLFYIYNRLISLNEVGGSPGRFGITLSEFHGFNQQQATYWTESMNASSTHDTKRSEDMRARLNVLSELPDEWDAAVTSWKQINRHRRPDDSDSPDANDEYFLYQTLVGVFPFDPYDLREVRDRIEQYVVKAVREAKVHTAWLRPDSDYEDAFVEFVRQVLADGDDNEFLAAFRPFQQKIASYGILNSLSQTLLKLTAPGVPDLYQGTELWDFSLVDPDNRRPVDYGRHAQLLNDLQNWAAADLPGLLEDLKYNATDGRIKLFSIHRLLSTRHQYRELFDRGEYRPLRVTGKHADRVIAFLRKSGEAQAIAIAPRFCTELVEPGQFPVGKDVWDNTAVEIPGSAAQTWVEAISGRSLSRQTTLSVGQLLTDIPIALWISD</sequence>
<protein>
    <submittedName>
        <fullName evidence="3">Malto-oligosyltrehalose synthase</fullName>
    </submittedName>
</protein>
<organism evidence="3 4">
    <name type="scientific">Phormidium yuhuli AB48</name>
    <dbReference type="NCBI Taxonomy" id="2940671"/>
    <lineage>
        <taxon>Bacteria</taxon>
        <taxon>Bacillati</taxon>
        <taxon>Cyanobacteriota</taxon>
        <taxon>Cyanophyceae</taxon>
        <taxon>Oscillatoriophycideae</taxon>
        <taxon>Oscillatoriales</taxon>
        <taxon>Oscillatoriaceae</taxon>
        <taxon>Phormidium</taxon>
        <taxon>Phormidium yuhuli</taxon>
    </lineage>
</organism>